<evidence type="ECO:0000313" key="2">
    <source>
        <dbReference type="EMBL" id="HGQ54865.1"/>
    </source>
</evidence>
<proteinExistence type="predicted"/>
<dbReference type="AlphaFoldDB" id="A0A7V4CGV1"/>
<evidence type="ECO:0000259" key="1">
    <source>
        <dbReference type="Pfam" id="PF18962"/>
    </source>
</evidence>
<reference evidence="2" key="1">
    <citation type="journal article" date="2020" name="mSystems">
        <title>Genome- and Community-Level Interaction Insights into Carbon Utilization and Element Cycling Functions of Hydrothermarchaeota in Hydrothermal Sediment.</title>
        <authorList>
            <person name="Zhou Z."/>
            <person name="Liu Y."/>
            <person name="Xu W."/>
            <person name="Pan J."/>
            <person name="Luo Z.H."/>
            <person name="Li M."/>
        </authorList>
    </citation>
    <scope>NUCLEOTIDE SEQUENCE [LARGE SCALE GENOMIC DNA]</scope>
    <source>
        <strain evidence="2">SpSt-655</strain>
    </source>
</reference>
<dbReference type="NCBIfam" id="TIGR04183">
    <property type="entry name" value="Por_Secre_tail"/>
    <property type="match status" value="1"/>
</dbReference>
<name>A0A7V4CGV1_UNCW3</name>
<sequence length="490" mass="57382">MVKEVLALTVFTSLIFALSTDLSPQELYWEPEIDLCENMVNYNFAYSHYSNFITTTPNNWVHLIWYRLVNYYVLLKSWSQSGPWLSEETVSLGNISFSYNERPSIASDSNNNLHIIWRGRPTGFDNFWLFYRAKKNGIWSEICSLPTKSSNVQYAKIAGGKGDTAHIVFYLDWGGTWRIGYAKVYPSLPTPTVIDIDTISPMEWQDTSAYPHIAVDGTNRVHIVWQADININNSFPNIFYRMRDENGNWKTIETVSIYPRSVHNQYPRVNIDSEGNIHVTWMGYTQRFNHIAHRIKTRSGWQPVEIVPGEIQRYNPVAAIDPFNNLHVVYYSYEYNPTFPNIVYFKRTPEGIWEGPLFLTTQTTYHRWHPDIACSREGNIHVGFMDTRFNSYYHIFYKRHVFGSDISSKFQYNSLILSSYIFRRNKKIYYKLPIKTKASLKIYNSFGKLISTVVSEKDSFIIDIKNLPAGVYFIEFNFNESKEKKKLIIY</sequence>
<dbReference type="InterPro" id="IPR026444">
    <property type="entry name" value="Secre_tail"/>
</dbReference>
<dbReference type="EMBL" id="DTBX01000007">
    <property type="protein sequence ID" value="HGQ54865.1"/>
    <property type="molecule type" value="Genomic_DNA"/>
</dbReference>
<feature type="domain" description="Secretion system C-terminal sorting" evidence="1">
    <location>
        <begin position="435"/>
        <end position="489"/>
    </location>
</feature>
<organism evidence="2">
    <name type="scientific">candidate division WOR-3 bacterium</name>
    <dbReference type="NCBI Taxonomy" id="2052148"/>
    <lineage>
        <taxon>Bacteria</taxon>
        <taxon>Bacteria division WOR-3</taxon>
    </lineage>
</organism>
<accession>A0A7V4CGV1</accession>
<dbReference type="SUPFAM" id="SSF89372">
    <property type="entry name" value="Fucose-specific lectin"/>
    <property type="match status" value="1"/>
</dbReference>
<dbReference type="Pfam" id="PF18962">
    <property type="entry name" value="Por_Secre_tail"/>
    <property type="match status" value="1"/>
</dbReference>
<gene>
    <name evidence="2" type="ORF">ENU28_00185</name>
</gene>
<comment type="caution">
    <text evidence="2">The sequence shown here is derived from an EMBL/GenBank/DDBJ whole genome shotgun (WGS) entry which is preliminary data.</text>
</comment>
<protein>
    <submittedName>
        <fullName evidence="2">T9SS type A sorting domain-containing protein</fullName>
    </submittedName>
</protein>